<sequence length="137" mass="15411">MNHSQVHAQTFFVLFYAQTLDGFKDRWLLQFGNSAIASLIWFISQRSTIIKIFRRQGLGFGEFQDLDGGTSSNIPSSRYTRINRIALRHTVPLTRDFLAGITNHYYSFIASRFGLSITYAAESLGSQIARPAPTSLG</sequence>
<proteinExistence type="predicted"/>
<keyword evidence="1" id="KW-1133">Transmembrane helix</keyword>
<reference evidence="2 3" key="1">
    <citation type="submission" date="2019-05" db="EMBL/GenBank/DDBJ databases">
        <title>Emergence of the Ug99 lineage of the wheat stem rust pathogen through somatic hybridization.</title>
        <authorList>
            <person name="Li F."/>
            <person name="Upadhyaya N.M."/>
            <person name="Sperschneider J."/>
            <person name="Matny O."/>
            <person name="Nguyen-Phuc H."/>
            <person name="Mago R."/>
            <person name="Raley C."/>
            <person name="Miller M.E."/>
            <person name="Silverstein K.A.T."/>
            <person name="Henningsen E."/>
            <person name="Hirsch C.D."/>
            <person name="Visser B."/>
            <person name="Pretorius Z.A."/>
            <person name="Steffenson B.J."/>
            <person name="Schwessinger B."/>
            <person name="Dodds P.N."/>
            <person name="Figueroa M."/>
        </authorList>
    </citation>
    <scope>NUCLEOTIDE SEQUENCE [LARGE SCALE GENOMIC DNA]</scope>
    <source>
        <strain evidence="2">21-0</strain>
    </source>
</reference>
<evidence type="ECO:0000313" key="2">
    <source>
        <dbReference type="EMBL" id="KAA1096119.1"/>
    </source>
</evidence>
<name>A0A5B0P7Y3_PUCGR</name>
<dbReference type="Proteomes" id="UP000324748">
    <property type="component" value="Unassembled WGS sequence"/>
</dbReference>
<keyword evidence="3" id="KW-1185">Reference proteome</keyword>
<feature type="transmembrane region" description="Helical" evidence="1">
    <location>
        <begin position="27"/>
        <end position="44"/>
    </location>
</feature>
<protein>
    <submittedName>
        <fullName evidence="2">Uncharacterized protein</fullName>
    </submittedName>
</protein>
<dbReference type="AlphaFoldDB" id="A0A5B0P7Y3"/>
<evidence type="ECO:0000256" key="1">
    <source>
        <dbReference type="SAM" id="Phobius"/>
    </source>
</evidence>
<keyword evidence="1" id="KW-0472">Membrane</keyword>
<dbReference type="EMBL" id="VSWC01000067">
    <property type="protein sequence ID" value="KAA1096119.1"/>
    <property type="molecule type" value="Genomic_DNA"/>
</dbReference>
<keyword evidence="1" id="KW-0812">Transmembrane</keyword>
<accession>A0A5B0P7Y3</accession>
<gene>
    <name evidence="2" type="ORF">PGT21_005255</name>
</gene>
<evidence type="ECO:0000313" key="3">
    <source>
        <dbReference type="Proteomes" id="UP000324748"/>
    </source>
</evidence>
<comment type="caution">
    <text evidence="2">The sequence shown here is derived from an EMBL/GenBank/DDBJ whole genome shotgun (WGS) entry which is preliminary data.</text>
</comment>
<organism evidence="2 3">
    <name type="scientific">Puccinia graminis f. sp. tritici</name>
    <dbReference type="NCBI Taxonomy" id="56615"/>
    <lineage>
        <taxon>Eukaryota</taxon>
        <taxon>Fungi</taxon>
        <taxon>Dikarya</taxon>
        <taxon>Basidiomycota</taxon>
        <taxon>Pucciniomycotina</taxon>
        <taxon>Pucciniomycetes</taxon>
        <taxon>Pucciniales</taxon>
        <taxon>Pucciniaceae</taxon>
        <taxon>Puccinia</taxon>
    </lineage>
</organism>